<evidence type="ECO:0000313" key="2">
    <source>
        <dbReference type="EMBL" id="ONF74388.1"/>
    </source>
</evidence>
<name>A0A1W2M2Z0_9PSEU</name>
<evidence type="ECO:0000259" key="1">
    <source>
        <dbReference type="Pfam" id="PF13577"/>
    </source>
</evidence>
<dbReference type="RefSeq" id="WP_063276286.1">
    <property type="nucleotide sequence ID" value="NZ_LQMT02000005.1"/>
</dbReference>
<comment type="caution">
    <text evidence="2">The sequence shown here is derived from an EMBL/GenBank/DDBJ whole genome shotgun (WGS) entry which is preliminary data.</text>
</comment>
<organism evidence="2 3">
    <name type="scientific">Amycolatopsis keratiniphila subsp. keratiniphila</name>
    <dbReference type="NCBI Taxonomy" id="227715"/>
    <lineage>
        <taxon>Bacteria</taxon>
        <taxon>Bacillati</taxon>
        <taxon>Actinomycetota</taxon>
        <taxon>Actinomycetes</taxon>
        <taxon>Pseudonocardiales</taxon>
        <taxon>Pseudonocardiaceae</taxon>
        <taxon>Amycolatopsis</taxon>
        <taxon>Amycolatopsis japonica group</taxon>
    </lineage>
</organism>
<reference evidence="2 3" key="1">
    <citation type="submission" date="2016-12" db="EMBL/GenBank/DDBJ databases">
        <title>Amycolatopsis keratiniphila subsp. keratiniphila genome sequencing and assembly.</title>
        <authorList>
            <person name="Mayilraj S."/>
            <person name="Kaur N."/>
        </authorList>
    </citation>
    <scope>NUCLEOTIDE SEQUENCE [LARGE SCALE GENOMIC DNA]</scope>
    <source>
        <strain evidence="2 3">DSM 44409</strain>
    </source>
</reference>
<dbReference type="InterPro" id="IPR037401">
    <property type="entry name" value="SnoaL-like"/>
</dbReference>
<dbReference type="EMBL" id="LQMT02000005">
    <property type="protein sequence ID" value="ONF74388.1"/>
    <property type="molecule type" value="Genomic_DNA"/>
</dbReference>
<dbReference type="AlphaFoldDB" id="A0A1W2M2Z0"/>
<dbReference type="SUPFAM" id="SSF54427">
    <property type="entry name" value="NTF2-like"/>
    <property type="match status" value="1"/>
</dbReference>
<sequence length="144" mass="16108">MSTEDFRPASDQHYHLVQRFYSDRLHKLDAGDAEGWAQSFAEDGVFETNARPEPSFGRKAIETETKNAAGRLKENKIQRRHWIGMMTVAGEGDPHLSVEAYCIVVETAKGEAPVLAYSLTLRARLACTGDALMVEHETISRDDL</sequence>
<dbReference type="Pfam" id="PF13577">
    <property type="entry name" value="SnoaL_4"/>
    <property type="match status" value="1"/>
</dbReference>
<dbReference type="Proteomes" id="UP000076660">
    <property type="component" value="Unassembled WGS sequence"/>
</dbReference>
<feature type="domain" description="SnoaL-like" evidence="1">
    <location>
        <begin position="17"/>
        <end position="131"/>
    </location>
</feature>
<proteinExistence type="predicted"/>
<protein>
    <recommendedName>
        <fullName evidence="1">SnoaL-like domain-containing protein</fullName>
    </recommendedName>
</protein>
<gene>
    <name evidence="2" type="ORF">AVR91_0203635</name>
</gene>
<accession>A0A1W2M2Z0</accession>
<dbReference type="Gene3D" id="3.10.450.50">
    <property type="match status" value="1"/>
</dbReference>
<dbReference type="OrthoDB" id="9130903at2"/>
<dbReference type="InterPro" id="IPR032710">
    <property type="entry name" value="NTF2-like_dom_sf"/>
</dbReference>
<evidence type="ECO:0000313" key="3">
    <source>
        <dbReference type="Proteomes" id="UP000076660"/>
    </source>
</evidence>